<organism evidence="2 3">
    <name type="scientific">Nakamurella panacisegetis</name>
    <dbReference type="NCBI Taxonomy" id="1090615"/>
    <lineage>
        <taxon>Bacteria</taxon>
        <taxon>Bacillati</taxon>
        <taxon>Actinomycetota</taxon>
        <taxon>Actinomycetes</taxon>
        <taxon>Nakamurellales</taxon>
        <taxon>Nakamurellaceae</taxon>
        <taxon>Nakamurella</taxon>
    </lineage>
</organism>
<sequence>MSNMKVELLVVPGCRHTDPAYALLQQVLADLRVGAAVSTVTVSTAEQAQQLRFLGSPTILIDGVDPFPQPGQRPALACRLYPGVDGPAGLPARAALSSALTRAAQPSFPAVPTSAPSQEQRQRSEAAPAITDITSGR</sequence>
<reference evidence="2 3" key="1">
    <citation type="submission" date="2016-10" db="EMBL/GenBank/DDBJ databases">
        <authorList>
            <person name="de Groot N.N."/>
        </authorList>
    </citation>
    <scope>NUCLEOTIDE SEQUENCE [LARGE SCALE GENOMIC DNA]</scope>
    <source>
        <strain evidence="3">P4-7,KCTC 19426,CECT 7604</strain>
    </source>
</reference>
<dbReference type="STRING" id="1090615.SAMN04515671_3582"/>
<keyword evidence="3" id="KW-1185">Reference proteome</keyword>
<evidence type="ECO:0000313" key="2">
    <source>
        <dbReference type="EMBL" id="SDP29096.1"/>
    </source>
</evidence>
<evidence type="ECO:0000313" key="3">
    <source>
        <dbReference type="Proteomes" id="UP000198741"/>
    </source>
</evidence>
<dbReference type="EMBL" id="LT629710">
    <property type="protein sequence ID" value="SDP29096.1"/>
    <property type="molecule type" value="Genomic_DNA"/>
</dbReference>
<feature type="region of interest" description="Disordered" evidence="1">
    <location>
        <begin position="105"/>
        <end position="137"/>
    </location>
</feature>
<evidence type="ECO:0000256" key="1">
    <source>
        <dbReference type="SAM" id="MobiDB-lite"/>
    </source>
</evidence>
<dbReference type="Proteomes" id="UP000198741">
    <property type="component" value="Chromosome I"/>
</dbReference>
<name>A0A1H0RJC2_9ACTN</name>
<evidence type="ECO:0008006" key="4">
    <source>
        <dbReference type="Google" id="ProtNLM"/>
    </source>
</evidence>
<accession>A0A1H0RJC2</accession>
<gene>
    <name evidence="2" type="ORF">SAMN04515671_3582</name>
</gene>
<protein>
    <recommendedName>
        <fullName evidence="4">Thioredoxin domain-containing protein</fullName>
    </recommendedName>
</protein>
<dbReference type="AlphaFoldDB" id="A0A1H0RJC2"/>
<proteinExistence type="predicted"/>